<dbReference type="InterPro" id="IPR049704">
    <property type="entry name" value="Aminotrans_3_PPA_site"/>
</dbReference>
<proteinExistence type="inferred from homology"/>
<evidence type="ECO:0000256" key="6">
    <source>
        <dbReference type="ARBA" id="ARBA00023235"/>
    </source>
</evidence>
<evidence type="ECO:0000256" key="1">
    <source>
        <dbReference type="ARBA" id="ARBA00001579"/>
    </source>
</evidence>
<dbReference type="Proteomes" id="UP001595916">
    <property type="component" value="Unassembled WGS sequence"/>
</dbReference>
<dbReference type="SUPFAM" id="SSF53383">
    <property type="entry name" value="PLP-dependent transferases"/>
    <property type="match status" value="1"/>
</dbReference>
<comment type="catalytic activity">
    <reaction evidence="1 8">
        <text>(S)-4-amino-5-oxopentanoate = 5-aminolevulinate</text>
        <dbReference type="Rhea" id="RHEA:14265"/>
        <dbReference type="ChEBI" id="CHEBI:57501"/>
        <dbReference type="ChEBI" id="CHEBI:356416"/>
        <dbReference type="EC" id="5.4.3.8"/>
    </reaction>
</comment>
<comment type="subcellular location">
    <subcellularLocation>
        <location evidence="8">Cytoplasm</location>
    </subcellularLocation>
</comment>
<sequence length="431" mass="47621">MEFKKSDYLFEQAKEVIPGGVNSPVRAFGSVGRNPVFIQKARGSYLYDVDGNKYIDYISSWGPMILGHCDEGLNRIAIEALGEGISYGVPSEVELEMAERIVGAYRGIDMVRMVNSGTEATMSAIRVARAYTGRNKIIKFEGCYHGHSDALLVKSGSGALTFNVPTSPGVPEDTIKHTLVCRFNDIESVRREVERHGPDIACVIIEPVPGNMGVVTPKMEFLQALRELTSKEDIVLIFDEVITGFRLSYGGAAELFGIVPDMVCFGKIIGGGLPVGAYAGKREIMEQVSPSGSVYQAGTLSGNPLAMKMGCYVLDRLKEDGGVYSSLTEKAKRLEEGFQRNIERCGIKARVNRYHSMLSLFFTDKKIDSYESVMTSDVKLYATYFRAMLEEGILLPPAQFEAMFMNITLTDEDIERTIESNLKVMRGLAHR</sequence>
<dbReference type="CDD" id="cd00610">
    <property type="entry name" value="OAT_like"/>
    <property type="match status" value="1"/>
</dbReference>
<organism evidence="9 10">
    <name type="scientific">Filifactor villosus</name>
    <dbReference type="NCBI Taxonomy" id="29374"/>
    <lineage>
        <taxon>Bacteria</taxon>
        <taxon>Bacillati</taxon>
        <taxon>Bacillota</taxon>
        <taxon>Clostridia</taxon>
        <taxon>Peptostreptococcales</taxon>
        <taxon>Filifactoraceae</taxon>
        <taxon>Filifactor</taxon>
    </lineage>
</organism>
<comment type="subunit">
    <text evidence="8">Homodimer.</text>
</comment>
<comment type="cofactor">
    <cofactor evidence="2 8">
        <name>pyridoxal 5'-phosphate</name>
        <dbReference type="ChEBI" id="CHEBI:597326"/>
    </cofactor>
</comment>
<comment type="similarity">
    <text evidence="4 8">Belongs to the class-III pyridoxal-phosphate-dependent aminotransferase family. HemL subfamily.</text>
</comment>
<dbReference type="Gene3D" id="3.90.1150.10">
    <property type="entry name" value="Aspartate Aminotransferase, domain 1"/>
    <property type="match status" value="1"/>
</dbReference>
<dbReference type="EMBL" id="JBHSHL010000015">
    <property type="protein sequence ID" value="MFC4804502.1"/>
    <property type="molecule type" value="Genomic_DNA"/>
</dbReference>
<comment type="caution">
    <text evidence="9">The sequence shown here is derived from an EMBL/GenBank/DDBJ whole genome shotgun (WGS) entry which is preliminary data.</text>
</comment>
<keyword evidence="10" id="KW-1185">Reference proteome</keyword>
<evidence type="ECO:0000256" key="3">
    <source>
        <dbReference type="ARBA" id="ARBA00004819"/>
    </source>
</evidence>
<accession>A0ABV9QLB1</accession>
<dbReference type="PROSITE" id="PS00600">
    <property type="entry name" value="AA_TRANSFER_CLASS_3"/>
    <property type="match status" value="1"/>
</dbReference>
<evidence type="ECO:0000256" key="8">
    <source>
        <dbReference type="HAMAP-Rule" id="MF_00375"/>
    </source>
</evidence>
<dbReference type="NCBIfam" id="TIGR00713">
    <property type="entry name" value="hemL"/>
    <property type="match status" value="1"/>
</dbReference>
<evidence type="ECO:0000313" key="9">
    <source>
        <dbReference type="EMBL" id="MFC4804502.1"/>
    </source>
</evidence>
<reference evidence="10" key="1">
    <citation type="journal article" date="2019" name="Int. J. Syst. Evol. Microbiol.">
        <title>The Global Catalogue of Microorganisms (GCM) 10K type strain sequencing project: providing services to taxonomists for standard genome sequencing and annotation.</title>
        <authorList>
            <consortium name="The Broad Institute Genomics Platform"/>
            <consortium name="The Broad Institute Genome Sequencing Center for Infectious Disease"/>
            <person name="Wu L."/>
            <person name="Ma J."/>
        </authorList>
    </citation>
    <scope>NUCLEOTIDE SEQUENCE [LARGE SCALE GENOMIC DNA]</scope>
    <source>
        <strain evidence="10">CCUG 46385</strain>
    </source>
</reference>
<evidence type="ECO:0000256" key="4">
    <source>
        <dbReference type="ARBA" id="ARBA00008981"/>
    </source>
</evidence>
<dbReference type="InterPro" id="IPR015422">
    <property type="entry name" value="PyrdxlP-dep_Trfase_small"/>
</dbReference>
<keyword evidence="6 8" id="KW-0413">Isomerase</keyword>
<dbReference type="Pfam" id="PF00202">
    <property type="entry name" value="Aminotran_3"/>
    <property type="match status" value="1"/>
</dbReference>
<keyword evidence="8" id="KW-0963">Cytoplasm</keyword>
<dbReference type="RefSeq" id="WP_379788011.1">
    <property type="nucleotide sequence ID" value="NZ_JBHSHL010000015.1"/>
</dbReference>
<feature type="modified residue" description="N6-(pyridoxal phosphate)lysine" evidence="8">
    <location>
        <position position="267"/>
    </location>
</feature>
<dbReference type="InterPro" id="IPR004639">
    <property type="entry name" value="4pyrrol_synth_GluAld_NH2Trfase"/>
</dbReference>
<protein>
    <recommendedName>
        <fullName evidence="8">Glutamate-1-semialdehyde 2,1-aminomutase</fullName>
        <shortName evidence="8">GSA</shortName>
        <ecNumber evidence="8">5.4.3.8</ecNumber>
    </recommendedName>
    <alternativeName>
        <fullName evidence="8">Glutamate-1-semialdehyde aminotransferase</fullName>
        <shortName evidence="8">GSA-AT</shortName>
    </alternativeName>
</protein>
<dbReference type="HAMAP" id="MF_00375">
    <property type="entry name" value="HemL_aminotrans_3"/>
    <property type="match status" value="1"/>
</dbReference>
<comment type="pathway">
    <text evidence="3">Porphyrin-containing compound metabolism; protoporphyrin-IX biosynthesis; 5-aminolevulinate from L-glutamyl-tRNA(Glu): step 2/2.</text>
</comment>
<dbReference type="PANTHER" id="PTHR43713">
    <property type="entry name" value="GLUTAMATE-1-SEMIALDEHYDE 2,1-AMINOMUTASE"/>
    <property type="match status" value="1"/>
</dbReference>
<dbReference type="InterPro" id="IPR015421">
    <property type="entry name" value="PyrdxlP-dep_Trfase_major"/>
</dbReference>
<gene>
    <name evidence="8 9" type="primary">hemL</name>
    <name evidence="9" type="ORF">ACFO4R_05335</name>
</gene>
<keyword evidence="5 8" id="KW-0663">Pyridoxal phosphate</keyword>
<evidence type="ECO:0000256" key="7">
    <source>
        <dbReference type="ARBA" id="ARBA00023244"/>
    </source>
</evidence>
<evidence type="ECO:0000256" key="5">
    <source>
        <dbReference type="ARBA" id="ARBA00022898"/>
    </source>
</evidence>
<keyword evidence="7 8" id="KW-0627">Porphyrin biosynthesis</keyword>
<dbReference type="Gene3D" id="3.40.640.10">
    <property type="entry name" value="Type I PLP-dependent aspartate aminotransferase-like (Major domain)"/>
    <property type="match status" value="1"/>
</dbReference>
<dbReference type="InterPro" id="IPR015424">
    <property type="entry name" value="PyrdxlP-dep_Trfase"/>
</dbReference>
<dbReference type="NCBIfam" id="NF000818">
    <property type="entry name" value="PRK00062.1"/>
    <property type="match status" value="1"/>
</dbReference>
<dbReference type="PANTHER" id="PTHR43713:SF3">
    <property type="entry name" value="GLUTAMATE-1-SEMIALDEHYDE 2,1-AMINOMUTASE 1, CHLOROPLASTIC-RELATED"/>
    <property type="match status" value="1"/>
</dbReference>
<evidence type="ECO:0000256" key="2">
    <source>
        <dbReference type="ARBA" id="ARBA00001933"/>
    </source>
</evidence>
<dbReference type="GO" id="GO:0042286">
    <property type="term" value="F:glutamate-1-semialdehyde 2,1-aminomutase activity"/>
    <property type="evidence" value="ECO:0007669"/>
    <property type="project" value="UniProtKB-EC"/>
</dbReference>
<name>A0ABV9QLB1_9FIRM</name>
<evidence type="ECO:0000313" key="10">
    <source>
        <dbReference type="Proteomes" id="UP001595916"/>
    </source>
</evidence>
<dbReference type="EC" id="5.4.3.8" evidence="8"/>
<dbReference type="InterPro" id="IPR005814">
    <property type="entry name" value="Aminotrans_3"/>
</dbReference>